<evidence type="ECO:0000256" key="4">
    <source>
        <dbReference type="ARBA" id="ARBA00022692"/>
    </source>
</evidence>
<dbReference type="PANTHER" id="PTHR16950">
    <property type="entry name" value="ZINC TRANSPORTER SLC39A7 HISTIDINE-RICH MEMBRANE PROTEIN KE4"/>
    <property type="match status" value="1"/>
</dbReference>
<feature type="compositionally biased region" description="Basic and acidic residues" evidence="9">
    <location>
        <begin position="126"/>
        <end position="137"/>
    </location>
</feature>
<gene>
    <name evidence="11" type="ORF">GE061_014852</name>
</gene>
<dbReference type="OrthoDB" id="2448405at2759"/>
<dbReference type="EMBL" id="WIXP02000006">
    <property type="protein sequence ID" value="KAF6209109.1"/>
    <property type="molecule type" value="Genomic_DNA"/>
</dbReference>
<feature type="compositionally biased region" description="Polar residues" evidence="9">
    <location>
        <begin position="223"/>
        <end position="244"/>
    </location>
</feature>
<feature type="region of interest" description="Disordered" evidence="9">
    <location>
        <begin position="641"/>
        <end position="681"/>
    </location>
</feature>
<keyword evidence="12" id="KW-1185">Reference proteome</keyword>
<accession>A0A8S9XKG3</accession>
<feature type="region of interest" description="Disordered" evidence="9">
    <location>
        <begin position="358"/>
        <end position="393"/>
    </location>
</feature>
<feature type="compositionally biased region" description="Low complexity" evidence="9">
    <location>
        <begin position="143"/>
        <end position="157"/>
    </location>
</feature>
<feature type="compositionally biased region" description="Polar residues" evidence="9">
    <location>
        <begin position="83"/>
        <end position="93"/>
    </location>
</feature>
<keyword evidence="3" id="KW-0963">Cytoplasm</keyword>
<evidence type="ECO:0000256" key="9">
    <source>
        <dbReference type="SAM" id="MobiDB-lite"/>
    </source>
</evidence>
<feature type="compositionally biased region" description="Polar residues" evidence="9">
    <location>
        <begin position="466"/>
        <end position="479"/>
    </location>
</feature>
<keyword evidence="7" id="KW-0206">Cytoskeleton</keyword>
<evidence type="ECO:0000313" key="12">
    <source>
        <dbReference type="Proteomes" id="UP000466442"/>
    </source>
</evidence>
<proteinExistence type="inferred from homology"/>
<organism evidence="11 12">
    <name type="scientific">Apolygus lucorum</name>
    <name type="common">Small green plant bug</name>
    <name type="synonym">Lygocoris lucorum</name>
    <dbReference type="NCBI Taxonomy" id="248454"/>
    <lineage>
        <taxon>Eukaryota</taxon>
        <taxon>Metazoa</taxon>
        <taxon>Ecdysozoa</taxon>
        <taxon>Arthropoda</taxon>
        <taxon>Hexapoda</taxon>
        <taxon>Insecta</taxon>
        <taxon>Pterygota</taxon>
        <taxon>Neoptera</taxon>
        <taxon>Paraneoptera</taxon>
        <taxon>Hemiptera</taxon>
        <taxon>Heteroptera</taxon>
        <taxon>Panheteroptera</taxon>
        <taxon>Cimicomorpha</taxon>
        <taxon>Miridae</taxon>
        <taxon>Mirini</taxon>
        <taxon>Apolygus</taxon>
    </lineage>
</organism>
<sequence length="1217" mass="133191">MSDGDDESDCRRKQRSNYFQTEFVVSVKKGRGADRSTSSAPAGFDNGRKKVSISIQTGHRSMVGAEEIPKERKRWVRPPLVGQASSGSDSQLSIVPVLDDNDDGDDSDDDILESSQEPFVSTADYPNRKDFISEKPPEGSCTAASDNRAPSPASASSLTSGRPLEWDSGADVGYFQPYPGGAGSEKLSSLERMALGGSASLLTRSDPEGTVSNFVPPPRLPTAVSNSSTTPNNGQNQTLSTSAGVSVIGIPNAESTPNITSLKSSGSLSRNRESTVVSHLFPEVIVQQHDQPSDSDNDCRITKDKIPKSDEIPKRSSSLEDVGAANQHPAPFVRSQSQSNINFHLSAHLLKMVQPQSNSSSSVATVVKGSQKVHTSDKKESESESGADGRANSFEYLPGTVFEQPEHGSSPSNDPLKTDIERGVRLLSDFVEGTQANNTILKKKLLKKVVNELLSKKYSGEDAWSSDLSSKPVPTNKKTGNLAAPNHPSTWQGLPSALGGAETSGKPWPVNSWPLELGNERCATRRGHSEELHRSEISGESGSQASLLARMDEAGKPSGTSGSTLESSSVAESSIKQHKQPLPGFRKVHNGPKHVDEEKYLHSERENQLDWISKEIDHLSNLKTLLELHEGLRKNVDNLKKTRERKERCSSADHRVTRPRRKPAVLTRSEPLQPTKVSKEISSDNSWESHCYTVNPKGILKKNASTNTFTSDKETQRSSLKKPISYTIVFDKDKERIRAPFSSAPIDSNYASPKTSGITIAGRDALMKESRERIHQQWRVNLQEELMVKNPDYVARAEMRRQTVADLAAMREVRVKNRNQILAAAITGEPAPPLLHPLGVKRVVSQKSMRHLTEKNYKRSSLVLQQQRERKKKEEMVTNRLMADLFNRNLQRRILKGETYLSNSMHSPEDRSGAMDKLHSSVIYGSNSSEEWYNSIYNYIDSQNCNPVYGSLIGSLIVGLSGVFPLLIPLDGALNVSAKTVGGERLKLLLSFAIGGLLGDVFLHLLPEAWNNHLNSLPKVSDAGIHPSTKCGMWVLTGLLVFLIVEKLCQTLESDVKPGEEAAESENNNVEVKTKENNHKDVSGYLNLMANVIDNFTHGMAVGGSFLFSWRVGFITTVAILVHEVPHELGDFAILLRAGFTKGEAAKAQLATASSSLLGATAAVVYNSQFLEEKTSWILPFSAGGFLHIALVSLLPELDNSPVYTRSSRLLDCDFAD</sequence>
<dbReference type="GO" id="GO:0005385">
    <property type="term" value="F:zinc ion transmembrane transporter activity"/>
    <property type="evidence" value="ECO:0007669"/>
    <property type="project" value="TreeGrafter"/>
</dbReference>
<feature type="compositionally biased region" description="Basic and acidic residues" evidence="9">
    <location>
        <begin position="297"/>
        <end position="318"/>
    </location>
</feature>
<name>A0A8S9XKG3_APOLU</name>
<feature type="compositionally biased region" description="Basic and acidic residues" evidence="9">
    <location>
        <begin position="641"/>
        <end position="656"/>
    </location>
</feature>
<evidence type="ECO:0000256" key="5">
    <source>
        <dbReference type="ARBA" id="ARBA00022989"/>
    </source>
</evidence>
<feature type="region of interest" description="Disordered" evidence="9">
    <location>
        <begin position="552"/>
        <end position="591"/>
    </location>
</feature>
<dbReference type="Proteomes" id="UP000466442">
    <property type="component" value="Unassembled WGS sequence"/>
</dbReference>
<keyword evidence="5" id="KW-1133">Transmembrane helix</keyword>
<feature type="region of interest" description="Disordered" evidence="9">
    <location>
        <begin position="200"/>
        <end position="274"/>
    </location>
</feature>
<comment type="caution">
    <text evidence="11">The sequence shown here is derived from an EMBL/GenBank/DDBJ whole genome shotgun (WGS) entry which is preliminary data.</text>
</comment>
<feature type="domain" description="ALMS motif" evidence="10">
    <location>
        <begin position="779"/>
        <end position="897"/>
    </location>
</feature>
<dbReference type="PANTHER" id="PTHR16950:SF16">
    <property type="entry name" value="ZINC TRANSPORTER ZIP13"/>
    <property type="match status" value="1"/>
</dbReference>
<reference evidence="11" key="1">
    <citation type="journal article" date="2021" name="Mol. Ecol. Resour.">
        <title>Apolygus lucorum genome provides insights into omnivorousness and mesophyll feeding.</title>
        <authorList>
            <person name="Liu Y."/>
            <person name="Liu H."/>
            <person name="Wang H."/>
            <person name="Huang T."/>
            <person name="Liu B."/>
            <person name="Yang B."/>
            <person name="Yin L."/>
            <person name="Li B."/>
            <person name="Zhang Y."/>
            <person name="Zhang S."/>
            <person name="Jiang F."/>
            <person name="Zhang X."/>
            <person name="Ren Y."/>
            <person name="Wang B."/>
            <person name="Wang S."/>
            <person name="Lu Y."/>
            <person name="Wu K."/>
            <person name="Fan W."/>
            <person name="Wang G."/>
        </authorList>
    </citation>
    <scope>NUCLEOTIDE SEQUENCE</scope>
    <source>
        <strain evidence="11">12Hb</strain>
    </source>
</reference>
<evidence type="ECO:0000256" key="2">
    <source>
        <dbReference type="ARBA" id="ARBA00004300"/>
    </source>
</evidence>
<protein>
    <recommendedName>
        <fullName evidence="10">ALMS motif domain-containing protein</fullName>
    </recommendedName>
</protein>
<feature type="compositionally biased region" description="Acidic residues" evidence="9">
    <location>
        <begin position="99"/>
        <end position="112"/>
    </location>
</feature>
<evidence type="ECO:0000256" key="8">
    <source>
        <dbReference type="ARBA" id="ARBA00038485"/>
    </source>
</evidence>
<feature type="compositionally biased region" description="Polar residues" evidence="9">
    <location>
        <begin position="253"/>
        <end position="274"/>
    </location>
</feature>
<feature type="region of interest" description="Disordered" evidence="9">
    <location>
        <begin position="286"/>
        <end position="324"/>
    </location>
</feature>
<feature type="compositionally biased region" description="Low complexity" evidence="9">
    <location>
        <begin position="558"/>
        <end position="574"/>
    </location>
</feature>
<feature type="region of interest" description="Disordered" evidence="9">
    <location>
        <begin position="29"/>
        <end position="185"/>
    </location>
</feature>
<keyword evidence="6" id="KW-0472">Membrane</keyword>
<dbReference type="GO" id="GO:0006882">
    <property type="term" value="P:intracellular zinc ion homeostasis"/>
    <property type="evidence" value="ECO:0007669"/>
    <property type="project" value="TreeGrafter"/>
</dbReference>
<dbReference type="Pfam" id="PF02535">
    <property type="entry name" value="Zip"/>
    <property type="match status" value="1"/>
</dbReference>
<dbReference type="InterPro" id="IPR029299">
    <property type="entry name" value="ALMS_motif"/>
</dbReference>
<dbReference type="GO" id="GO:0005813">
    <property type="term" value="C:centrosome"/>
    <property type="evidence" value="ECO:0007669"/>
    <property type="project" value="UniProtKB-SubCell"/>
</dbReference>
<comment type="similarity">
    <text evidence="8">Belongs to the ZIP transporter (TC 2.A.5) family. KE4/Catsup subfamily.</text>
</comment>
<evidence type="ECO:0000256" key="7">
    <source>
        <dbReference type="ARBA" id="ARBA00023212"/>
    </source>
</evidence>
<dbReference type="Pfam" id="PF15309">
    <property type="entry name" value="ALMS_motif"/>
    <property type="match status" value="1"/>
</dbReference>
<dbReference type="InterPro" id="IPR003689">
    <property type="entry name" value="ZIP"/>
</dbReference>
<dbReference type="GO" id="GO:0016020">
    <property type="term" value="C:membrane"/>
    <property type="evidence" value="ECO:0007669"/>
    <property type="project" value="UniProtKB-SubCell"/>
</dbReference>
<evidence type="ECO:0000259" key="10">
    <source>
        <dbReference type="Pfam" id="PF15309"/>
    </source>
</evidence>
<evidence type="ECO:0000256" key="3">
    <source>
        <dbReference type="ARBA" id="ARBA00022490"/>
    </source>
</evidence>
<keyword evidence="4" id="KW-0812">Transmembrane</keyword>
<comment type="subcellular location">
    <subcellularLocation>
        <location evidence="2">Cytoplasm</location>
        <location evidence="2">Cytoskeleton</location>
        <location evidence="2">Microtubule organizing center</location>
        <location evidence="2">Centrosome</location>
    </subcellularLocation>
    <subcellularLocation>
        <location evidence="1">Membrane</location>
        <topology evidence="1">Multi-pass membrane protein</topology>
    </subcellularLocation>
</comment>
<evidence type="ECO:0000256" key="1">
    <source>
        <dbReference type="ARBA" id="ARBA00004141"/>
    </source>
</evidence>
<feature type="region of interest" description="Disordered" evidence="9">
    <location>
        <begin position="461"/>
        <end position="489"/>
    </location>
</feature>
<evidence type="ECO:0000256" key="6">
    <source>
        <dbReference type="ARBA" id="ARBA00023136"/>
    </source>
</evidence>
<evidence type="ECO:0000313" key="11">
    <source>
        <dbReference type="EMBL" id="KAF6209109.1"/>
    </source>
</evidence>
<dbReference type="AlphaFoldDB" id="A0A8S9XKG3"/>